<gene>
    <name evidence="2" type="ORF">Micbo1qcDRAFT_199248</name>
</gene>
<dbReference type="Proteomes" id="UP000070501">
    <property type="component" value="Unassembled WGS sequence"/>
</dbReference>
<evidence type="ECO:0000313" key="3">
    <source>
        <dbReference type="Proteomes" id="UP000070501"/>
    </source>
</evidence>
<dbReference type="PANTHER" id="PTHR36223:SF1">
    <property type="entry name" value="TRANSCRIPTION ELONGATION FACTOR EAF N-TERMINAL DOMAIN-CONTAINING PROTEIN"/>
    <property type="match status" value="1"/>
</dbReference>
<dbReference type="OrthoDB" id="3364132at2759"/>
<evidence type="ECO:0000259" key="1">
    <source>
        <dbReference type="Pfam" id="PF25534"/>
    </source>
</evidence>
<keyword evidence="3" id="KW-1185">Reference proteome</keyword>
<evidence type="ECO:0000313" key="2">
    <source>
        <dbReference type="EMBL" id="KXJ96434.1"/>
    </source>
</evidence>
<feature type="domain" description="DUF7918" evidence="1">
    <location>
        <begin position="9"/>
        <end position="234"/>
    </location>
</feature>
<reference evidence="3" key="1">
    <citation type="submission" date="2016-02" db="EMBL/GenBank/DDBJ databases">
        <title>Draft genome sequence of Microdochium bolleyi, a fungal endophyte of beachgrass.</title>
        <authorList>
            <consortium name="DOE Joint Genome Institute"/>
            <person name="David A.S."/>
            <person name="May G."/>
            <person name="Haridas S."/>
            <person name="Lim J."/>
            <person name="Wang M."/>
            <person name="Labutti K."/>
            <person name="Lipzen A."/>
            <person name="Barry K."/>
            <person name="Grigoriev I.V."/>
        </authorList>
    </citation>
    <scope>NUCLEOTIDE SEQUENCE [LARGE SCALE GENOMIC DNA]</scope>
    <source>
        <strain evidence="3">J235TASD1</strain>
    </source>
</reference>
<dbReference type="InterPro" id="IPR057678">
    <property type="entry name" value="DUF7918"/>
</dbReference>
<proteinExistence type="predicted"/>
<organism evidence="2 3">
    <name type="scientific">Microdochium bolleyi</name>
    <dbReference type="NCBI Taxonomy" id="196109"/>
    <lineage>
        <taxon>Eukaryota</taxon>
        <taxon>Fungi</taxon>
        <taxon>Dikarya</taxon>
        <taxon>Ascomycota</taxon>
        <taxon>Pezizomycotina</taxon>
        <taxon>Sordariomycetes</taxon>
        <taxon>Xylariomycetidae</taxon>
        <taxon>Xylariales</taxon>
        <taxon>Microdochiaceae</taxon>
        <taxon>Microdochium</taxon>
    </lineage>
</organism>
<dbReference type="EMBL" id="KQ964245">
    <property type="protein sequence ID" value="KXJ96434.1"/>
    <property type="molecule type" value="Genomic_DNA"/>
</dbReference>
<accession>A0A136JH10</accession>
<name>A0A136JH10_9PEZI</name>
<protein>
    <recommendedName>
        <fullName evidence="1">DUF7918 domain-containing protein</fullName>
    </recommendedName>
</protein>
<dbReference type="PANTHER" id="PTHR36223">
    <property type="entry name" value="BETA-LACTAMASE-TYPE TRANSPEPTIDASE FOLD DOMAIN CONTAINING PROTEIN"/>
    <property type="match status" value="1"/>
</dbReference>
<sequence>MAVIDGVSGLEVTVEVAGQTATEYEDHHTSSNASSDKSVTRYIESKDDTEFSVTFRINPSYAWEPSHHSLEVRLWIDGDYATGAIFSKHHARSITFYGAERQRSDTTQWYRRKFKFSALKISDHHSLSKDDIKKNRLKKIGTVLVTVTRCVAGKEIPFRNKAAPHDESALEFSEKAMKGSAIAHGMILTREEEISNRQTISVQPLDSDNGPIATFNFLYRSRDALRAGMIIGRTPSPDPTDGMSIEDLRRLARERLEMPVKIEAKVKREWDDTKDSIENRSLFVNVKRSRRESPIDLTDD</sequence>
<dbReference type="STRING" id="196109.A0A136JH10"/>
<dbReference type="Pfam" id="PF25534">
    <property type="entry name" value="DUF7918"/>
    <property type="match status" value="1"/>
</dbReference>
<dbReference type="InParanoid" id="A0A136JH10"/>
<dbReference type="AlphaFoldDB" id="A0A136JH10"/>